<evidence type="ECO:0000256" key="1">
    <source>
        <dbReference type="SAM" id="MobiDB-lite"/>
    </source>
</evidence>
<protein>
    <submittedName>
        <fullName evidence="2">Uncharacterized protein</fullName>
    </submittedName>
</protein>
<dbReference type="AlphaFoldDB" id="A0A6A5R9L0"/>
<evidence type="ECO:0000313" key="2">
    <source>
        <dbReference type="EMBL" id="KAF1924901.1"/>
    </source>
</evidence>
<gene>
    <name evidence="2" type="ORF">M421DRAFT_268862</name>
</gene>
<accession>A0A6A5R9L0</accession>
<feature type="compositionally biased region" description="Acidic residues" evidence="1">
    <location>
        <begin position="178"/>
        <end position="192"/>
    </location>
</feature>
<organism evidence="2 3">
    <name type="scientific">Didymella exigua CBS 183.55</name>
    <dbReference type="NCBI Taxonomy" id="1150837"/>
    <lineage>
        <taxon>Eukaryota</taxon>
        <taxon>Fungi</taxon>
        <taxon>Dikarya</taxon>
        <taxon>Ascomycota</taxon>
        <taxon>Pezizomycotina</taxon>
        <taxon>Dothideomycetes</taxon>
        <taxon>Pleosporomycetidae</taxon>
        <taxon>Pleosporales</taxon>
        <taxon>Pleosporineae</taxon>
        <taxon>Didymellaceae</taxon>
        <taxon>Didymella</taxon>
    </lineage>
</organism>
<dbReference type="OrthoDB" id="3777999at2759"/>
<sequence length="257" mass="28818">MFADIVEKDRTLAKWTDETTQCFLVHLISDLDLDGSFLTRYVHPSPQIFDMDFNLGLGFVSNWLQGSLTNIKISYAEGDVDLQMPFCVLETTQSRANKRARALQLFNPGEKVGIATLDFVALKSAKLVASAEHTFDFLRVSREGFRCGKKLLAWTENDEDGQSAKALRSAVLTVVEWEDSGEDPTAESEEEELRMAAQKPLPDDKSEEQWAKWANPSEKKDSGTISRTASRSSKDVKLDSVGVSFADYEGYPRFRSL</sequence>
<feature type="compositionally biased region" description="Basic and acidic residues" evidence="1">
    <location>
        <begin position="201"/>
        <end position="210"/>
    </location>
</feature>
<keyword evidence="3" id="KW-1185">Reference proteome</keyword>
<feature type="region of interest" description="Disordered" evidence="1">
    <location>
        <begin position="178"/>
        <end position="232"/>
    </location>
</feature>
<proteinExistence type="predicted"/>
<evidence type="ECO:0000313" key="3">
    <source>
        <dbReference type="Proteomes" id="UP000800082"/>
    </source>
</evidence>
<dbReference type="GeneID" id="54346415"/>
<name>A0A6A5R9L0_9PLEO</name>
<dbReference type="EMBL" id="ML978989">
    <property type="protein sequence ID" value="KAF1924901.1"/>
    <property type="molecule type" value="Genomic_DNA"/>
</dbReference>
<reference evidence="2" key="1">
    <citation type="journal article" date="2020" name="Stud. Mycol.">
        <title>101 Dothideomycetes genomes: a test case for predicting lifestyles and emergence of pathogens.</title>
        <authorList>
            <person name="Haridas S."/>
            <person name="Albert R."/>
            <person name="Binder M."/>
            <person name="Bloem J."/>
            <person name="Labutti K."/>
            <person name="Salamov A."/>
            <person name="Andreopoulos B."/>
            <person name="Baker S."/>
            <person name="Barry K."/>
            <person name="Bills G."/>
            <person name="Bluhm B."/>
            <person name="Cannon C."/>
            <person name="Castanera R."/>
            <person name="Culley D."/>
            <person name="Daum C."/>
            <person name="Ezra D."/>
            <person name="Gonzalez J."/>
            <person name="Henrissat B."/>
            <person name="Kuo A."/>
            <person name="Liang C."/>
            <person name="Lipzen A."/>
            <person name="Lutzoni F."/>
            <person name="Magnuson J."/>
            <person name="Mondo S."/>
            <person name="Nolan M."/>
            <person name="Ohm R."/>
            <person name="Pangilinan J."/>
            <person name="Park H.-J."/>
            <person name="Ramirez L."/>
            <person name="Alfaro M."/>
            <person name="Sun H."/>
            <person name="Tritt A."/>
            <person name="Yoshinaga Y."/>
            <person name="Zwiers L.-H."/>
            <person name="Turgeon B."/>
            <person name="Goodwin S."/>
            <person name="Spatafora J."/>
            <person name="Crous P."/>
            <person name="Grigoriev I."/>
        </authorList>
    </citation>
    <scope>NUCLEOTIDE SEQUENCE</scope>
    <source>
        <strain evidence="2">CBS 183.55</strain>
    </source>
</reference>
<dbReference type="RefSeq" id="XP_033445153.1">
    <property type="nucleotide sequence ID" value="XM_033588768.1"/>
</dbReference>
<dbReference type="Proteomes" id="UP000800082">
    <property type="component" value="Unassembled WGS sequence"/>
</dbReference>